<accession>A0A9W9ZS16</accession>
<protein>
    <submittedName>
        <fullName evidence="2">Uncharacterized protein</fullName>
    </submittedName>
</protein>
<evidence type="ECO:0000313" key="2">
    <source>
        <dbReference type="EMBL" id="KAJ7386883.1"/>
    </source>
</evidence>
<dbReference type="Proteomes" id="UP001163046">
    <property type="component" value="Unassembled WGS sequence"/>
</dbReference>
<name>A0A9W9ZS16_9CNID</name>
<keyword evidence="3" id="KW-1185">Reference proteome</keyword>
<dbReference type="AlphaFoldDB" id="A0A9W9ZS16"/>
<gene>
    <name evidence="2" type="ORF">OS493_006917</name>
</gene>
<feature type="region of interest" description="Disordered" evidence="1">
    <location>
        <begin position="143"/>
        <end position="164"/>
    </location>
</feature>
<organism evidence="2 3">
    <name type="scientific">Desmophyllum pertusum</name>
    <dbReference type="NCBI Taxonomy" id="174260"/>
    <lineage>
        <taxon>Eukaryota</taxon>
        <taxon>Metazoa</taxon>
        <taxon>Cnidaria</taxon>
        <taxon>Anthozoa</taxon>
        <taxon>Hexacorallia</taxon>
        <taxon>Scleractinia</taxon>
        <taxon>Caryophylliina</taxon>
        <taxon>Caryophylliidae</taxon>
        <taxon>Desmophyllum</taxon>
    </lineage>
</organism>
<comment type="caution">
    <text evidence="2">The sequence shown here is derived from an EMBL/GenBank/DDBJ whole genome shotgun (WGS) entry which is preliminary data.</text>
</comment>
<feature type="compositionally biased region" description="Basic and acidic residues" evidence="1">
    <location>
        <begin position="305"/>
        <end position="320"/>
    </location>
</feature>
<feature type="region of interest" description="Disordered" evidence="1">
    <location>
        <begin position="293"/>
        <end position="341"/>
    </location>
</feature>
<evidence type="ECO:0000256" key="1">
    <source>
        <dbReference type="SAM" id="MobiDB-lite"/>
    </source>
</evidence>
<reference evidence="2" key="1">
    <citation type="submission" date="2023-01" db="EMBL/GenBank/DDBJ databases">
        <title>Genome assembly of the deep-sea coral Lophelia pertusa.</title>
        <authorList>
            <person name="Herrera S."/>
            <person name="Cordes E."/>
        </authorList>
    </citation>
    <scope>NUCLEOTIDE SEQUENCE</scope>
    <source>
        <strain evidence="2">USNM1676648</strain>
        <tissue evidence="2">Polyp</tissue>
    </source>
</reference>
<sequence length="375" mass="42892">MAEASPKDVNWHIDKVECQLELYIGGKFHGKILNSLFWPDDDEVEFELESELDGNADDSGVLVKLESFKFGATPFSSLFRDDDLKNSQSFVERLDKLVDEQRPEDLISQPEKGEENKLTSKAWRKRRRAGEFSGRQIALKKLEKEKKTEDASTAGGEDSAWPPPFLRTVQSMRQVLLGFSEGEEEVFTEDHATAMRVYFSKKLAVSGKDGTNSLLTNYFKLALLPKKLYDKAVRICELYEEGELLPPSATKQRKRKNVSSSSFSFLRGFNPQSPQDQHKIGQFLDEWMATKKRPTLKKQNTSEDQAIRQKRDSEVHRVVNMDEENEMTEDQISQIRSSIPPVELAEVDVPADSDDKDAQRDLALRRKNNLDQKLL</sequence>
<dbReference type="EMBL" id="MU825875">
    <property type="protein sequence ID" value="KAJ7386883.1"/>
    <property type="molecule type" value="Genomic_DNA"/>
</dbReference>
<proteinExistence type="predicted"/>
<evidence type="ECO:0000313" key="3">
    <source>
        <dbReference type="Proteomes" id="UP001163046"/>
    </source>
</evidence>